<feature type="transmembrane region" description="Helical" evidence="1">
    <location>
        <begin position="361"/>
        <end position="381"/>
    </location>
</feature>
<dbReference type="RefSeq" id="WP_076175136.1">
    <property type="nucleotide sequence ID" value="NZ_MRTP01000013.1"/>
</dbReference>
<evidence type="ECO:0000256" key="1">
    <source>
        <dbReference type="SAM" id="Phobius"/>
    </source>
</evidence>
<name>A0A1R1ECW4_9BACL</name>
<proteinExistence type="predicted"/>
<keyword evidence="1" id="KW-0812">Transmembrane</keyword>
<dbReference type="InterPro" id="IPR013783">
    <property type="entry name" value="Ig-like_fold"/>
</dbReference>
<sequence length="387" mass="41100">MTRFLRIITHACLALMLCIGFLIASTGSPVHAAGGLTLYTTYTSISVPPGESLNYSVELKNNSGSVITAPISVTDLPEGWTAKISGGGWDLNEISVMPDSSQTISLDVTVPMQIDKGTYRFTLSAGSLASLPLSVNITEKGTYQTELTTDQANLEGHSDATFTYSVNLSNRTAEKQTYALTAQAEKGWDVTFTADSKQVSSVEVDPGADKSITVDVKPAENVTQGTFKIPIRASNQTTNSELELEAVITGKYSMELTTPSGLLSTDIKAGGDKTVELLVKNTGTADLTNINFTSTAPTNWEVSFNPKTVDKLAAGKSTTVEAKLTASDKAIAGDYVTDITAQAAESSSNASFRVAVKGSVLWGWIGVLIILVILGGIYVLIRKYGRR</sequence>
<keyword evidence="1" id="KW-0472">Membrane</keyword>
<evidence type="ECO:0000256" key="2">
    <source>
        <dbReference type="SAM" id="SignalP"/>
    </source>
</evidence>
<evidence type="ECO:0000313" key="5">
    <source>
        <dbReference type="Proteomes" id="UP000187172"/>
    </source>
</evidence>
<dbReference type="InterPro" id="IPR018905">
    <property type="entry name" value="A-galactase_NEW3"/>
</dbReference>
<dbReference type="AlphaFoldDB" id="A0A1R1ECW4"/>
<keyword evidence="2" id="KW-0732">Signal</keyword>
<gene>
    <name evidence="4" type="ORF">BK138_29500</name>
</gene>
<protein>
    <recommendedName>
        <fullName evidence="3">Alpha-galactosidase NEW3 domain-containing protein</fullName>
    </recommendedName>
</protein>
<evidence type="ECO:0000313" key="4">
    <source>
        <dbReference type="EMBL" id="OMF49619.1"/>
    </source>
</evidence>
<dbReference type="EMBL" id="MRTP01000013">
    <property type="protein sequence ID" value="OMF49619.1"/>
    <property type="molecule type" value="Genomic_DNA"/>
</dbReference>
<feature type="chain" id="PRO_5010243537" description="Alpha-galactosidase NEW3 domain-containing protein" evidence="2">
    <location>
        <begin position="33"/>
        <end position="387"/>
    </location>
</feature>
<dbReference type="Gene3D" id="2.60.40.10">
    <property type="entry name" value="Immunoglobulins"/>
    <property type="match status" value="3"/>
</dbReference>
<dbReference type="PANTHER" id="PTHR39198">
    <property type="entry name" value="HYPOTHETICAL MEMBRANE PROTEIN, CONSERVED"/>
    <property type="match status" value="1"/>
</dbReference>
<dbReference type="PANTHER" id="PTHR39198:SF1">
    <property type="entry name" value="ALPHA-GALACTOSIDASE NEW3 DOMAIN-CONTAINING PROTEIN"/>
    <property type="match status" value="1"/>
</dbReference>
<evidence type="ECO:0000259" key="3">
    <source>
        <dbReference type="Pfam" id="PF10633"/>
    </source>
</evidence>
<organism evidence="4 5">
    <name type="scientific">Paenibacillus rhizosphaerae</name>
    <dbReference type="NCBI Taxonomy" id="297318"/>
    <lineage>
        <taxon>Bacteria</taxon>
        <taxon>Bacillati</taxon>
        <taxon>Bacillota</taxon>
        <taxon>Bacilli</taxon>
        <taxon>Bacillales</taxon>
        <taxon>Paenibacillaceae</taxon>
        <taxon>Paenibacillus</taxon>
    </lineage>
</organism>
<dbReference type="Pfam" id="PF10633">
    <property type="entry name" value="NPCBM_assoc"/>
    <property type="match status" value="1"/>
</dbReference>
<feature type="signal peptide" evidence="2">
    <location>
        <begin position="1"/>
        <end position="32"/>
    </location>
</feature>
<accession>A0A1R1ECW4</accession>
<dbReference type="Proteomes" id="UP000187172">
    <property type="component" value="Unassembled WGS sequence"/>
</dbReference>
<keyword evidence="5" id="KW-1185">Reference proteome</keyword>
<keyword evidence="1" id="KW-1133">Transmembrane helix</keyword>
<comment type="caution">
    <text evidence="4">The sequence shown here is derived from an EMBL/GenBank/DDBJ whole genome shotgun (WGS) entry which is preliminary data.</text>
</comment>
<dbReference type="STRING" id="297318.BK138_29500"/>
<feature type="domain" description="Alpha-galactosidase NEW3" evidence="3">
    <location>
        <begin position="268"/>
        <end position="342"/>
    </location>
</feature>
<reference evidence="4 5" key="1">
    <citation type="submission" date="2016-11" db="EMBL/GenBank/DDBJ databases">
        <title>Paenibacillus species isolates.</title>
        <authorList>
            <person name="Beno S.M."/>
        </authorList>
    </citation>
    <scope>NUCLEOTIDE SEQUENCE [LARGE SCALE GENOMIC DNA]</scope>
    <source>
        <strain evidence="4 5">FSL R5-0378</strain>
    </source>
</reference>